<comment type="caution">
    <text evidence="7">The sequence shown here is derived from an EMBL/GenBank/DDBJ whole genome shotgun (WGS) entry which is preliminary data.</text>
</comment>
<evidence type="ECO:0000256" key="2">
    <source>
        <dbReference type="ARBA" id="ARBA00022801"/>
    </source>
</evidence>
<evidence type="ECO:0000256" key="1">
    <source>
        <dbReference type="ARBA" id="ARBA00009902"/>
    </source>
</evidence>
<dbReference type="GO" id="GO:0004575">
    <property type="term" value="F:sucrose alpha-glucosidase activity"/>
    <property type="evidence" value="ECO:0007669"/>
    <property type="project" value="TreeGrafter"/>
</dbReference>
<feature type="signal peptide" evidence="4">
    <location>
        <begin position="1"/>
        <end position="35"/>
    </location>
</feature>
<dbReference type="InterPro" id="IPR023296">
    <property type="entry name" value="Glyco_hydro_beta-prop_sf"/>
</dbReference>
<evidence type="ECO:0000256" key="4">
    <source>
        <dbReference type="SAM" id="SignalP"/>
    </source>
</evidence>
<keyword evidence="3" id="KW-0326">Glycosidase</keyword>
<dbReference type="EMBL" id="VFPM01000001">
    <property type="protein sequence ID" value="TQM65122.1"/>
    <property type="molecule type" value="Genomic_DNA"/>
</dbReference>
<comment type="similarity">
    <text evidence="1">Belongs to the glycosyl hydrolase 32 family.</text>
</comment>
<dbReference type="PANTHER" id="PTHR42800">
    <property type="entry name" value="EXOINULINASE INUD (AFU_ORTHOLOGUE AFUA_5G00480)"/>
    <property type="match status" value="1"/>
</dbReference>
<dbReference type="InterPro" id="IPR001362">
    <property type="entry name" value="Glyco_hydro_32"/>
</dbReference>
<dbReference type="OrthoDB" id="9776657at2"/>
<dbReference type="GO" id="GO:0005737">
    <property type="term" value="C:cytoplasm"/>
    <property type="evidence" value="ECO:0007669"/>
    <property type="project" value="TreeGrafter"/>
</dbReference>
<dbReference type="Pfam" id="PF08244">
    <property type="entry name" value="Glyco_hydro_32C"/>
    <property type="match status" value="1"/>
</dbReference>
<evidence type="ECO:0000313" key="7">
    <source>
        <dbReference type="EMBL" id="TQM65122.1"/>
    </source>
</evidence>
<dbReference type="AlphaFoldDB" id="A0A543I3F8"/>
<dbReference type="GO" id="GO:0005987">
    <property type="term" value="P:sucrose catabolic process"/>
    <property type="evidence" value="ECO:0007669"/>
    <property type="project" value="TreeGrafter"/>
</dbReference>
<gene>
    <name evidence="7" type="ORF">FBY41_1507</name>
</gene>
<dbReference type="InterPro" id="IPR013189">
    <property type="entry name" value="Glyco_hydro_32_C"/>
</dbReference>
<proteinExistence type="inferred from homology"/>
<keyword evidence="4" id="KW-0732">Signal</keyword>
<dbReference type="SMART" id="SM00640">
    <property type="entry name" value="Glyco_32"/>
    <property type="match status" value="1"/>
</dbReference>
<dbReference type="Proteomes" id="UP000316747">
    <property type="component" value="Unassembled WGS sequence"/>
</dbReference>
<dbReference type="SUPFAM" id="SSF49899">
    <property type="entry name" value="Concanavalin A-like lectins/glucanases"/>
    <property type="match status" value="1"/>
</dbReference>
<dbReference type="CDD" id="cd18622">
    <property type="entry name" value="GH32_Inu-like"/>
    <property type="match status" value="1"/>
</dbReference>
<dbReference type="InterPro" id="IPR013320">
    <property type="entry name" value="ConA-like_dom_sf"/>
</dbReference>
<name>A0A543I3F8_9MICO</name>
<evidence type="ECO:0000313" key="8">
    <source>
        <dbReference type="Proteomes" id="UP000316747"/>
    </source>
</evidence>
<dbReference type="Gene3D" id="2.60.120.560">
    <property type="entry name" value="Exo-inulinase, domain 1"/>
    <property type="match status" value="1"/>
</dbReference>
<evidence type="ECO:0000259" key="5">
    <source>
        <dbReference type="Pfam" id="PF00251"/>
    </source>
</evidence>
<dbReference type="InterPro" id="IPR018053">
    <property type="entry name" value="Glyco_hydro_32_AS"/>
</dbReference>
<dbReference type="Gene3D" id="2.115.10.20">
    <property type="entry name" value="Glycosyl hydrolase domain, family 43"/>
    <property type="match status" value="2"/>
</dbReference>
<dbReference type="RefSeq" id="WP_141842750.1">
    <property type="nucleotide sequence ID" value="NZ_VFPM01000001.1"/>
</dbReference>
<evidence type="ECO:0000259" key="6">
    <source>
        <dbReference type="Pfam" id="PF08244"/>
    </source>
</evidence>
<keyword evidence="2 7" id="KW-0378">Hydrolase</keyword>
<sequence length="995" mass="104473">MPATPKDPRNPVIPALAAAALLIGAALWTPAAAGAATAEPYRPAYHFSPAQNWMNDPNGLVFSKGVYHLFFQYNPLGDQWGNMSWGHATSADLVHWTEQPVAIPYDATEGVFSGSVVVDQTNSSGLGTATNPPMVAIYTSAYTAASGRDGIQAQSLAFSLDDGLTWTKYAGNPVLDRGSREFRDPKVFRYGNEWRMVVALPTEHRIAIYRSTNLTQWQQLSTFGPLGATSGIWECPDLFPLPVDGDSSRTKWVMLVSLNPGSIAGGSGTQYFVGDFDGTTFTADDPGAYSAPSGRVLQDFEQGYAGWQTTGTAFGTAPAGGTLPGQQVVSGQLGSGLVNSFLGGDGSTGTLTSPAFTVDQRYLNFLVGGGRHPWAPGTSTRGVDPVGTVLAGFESTGWGDWAASGGLAGRGPTAGAAPGQAPVTEFRGARLANTFLDGDATTGTVASPPFTISRSWLNLLVGGGNHPWGEANPTAVVLKVDGQVVRSATGRDSETLAWQTWDVADLVGRQASIEVVDDNTGGWGHVLLDEVTASDDSVRSYADFEGHTWDLPAGWSADGDFAAHPHTSEPGLPNQEGLRVIDTCIVPDRCDAATGRFLSPTFRIEDGWVNFLIAGGNHPWGSSAPTAVNLVVDGQVVRTATGPASGAMDWVAWDVRDLAGADAHLEIVDDNAGGDWGHLMVDHLVFSSRPADRVAQATAVNLVVDGQVVRSATGQDSESLDWTSWDLADLQGRTARLEVVDAGRGGWGHVLADQFTLAGAPALSAVQRAHWVDFGRDNYAGVTFNDAPAGKRILVGWMSNWDYAGAVPTSPWRGQMTLPRELSLVTSPDGIRLAQQPVPALWKAAAKPTQSTARSLSGGSAMASPDVAVIDVNVDPGTATEAGVVIGDAAGDNPLRVVVRRDGPNGAARLVVDRRQAGVVGFHDRFPSVESAPLSTPAQRLRIVIDRNSVEVFADGGRVSVTDLVLQPGGGRTVSLVTTGGAAAQLKATITPLVE</sequence>
<feature type="domain" description="Glycosyl hydrolase family 32 N-terminal" evidence="5">
    <location>
        <begin position="46"/>
        <end position="284"/>
    </location>
</feature>
<feature type="domain" description="Glycosyl hydrolase family 32 N-terminal" evidence="5">
    <location>
        <begin position="766"/>
        <end position="837"/>
    </location>
</feature>
<dbReference type="SUPFAM" id="SSF75005">
    <property type="entry name" value="Arabinanase/levansucrase/invertase"/>
    <property type="match status" value="1"/>
</dbReference>
<dbReference type="PROSITE" id="PS00609">
    <property type="entry name" value="GLYCOSYL_HYDROL_F32"/>
    <property type="match status" value="1"/>
</dbReference>
<feature type="chain" id="PRO_5021846390" evidence="4">
    <location>
        <begin position="36"/>
        <end position="995"/>
    </location>
</feature>
<feature type="domain" description="Glycosyl hydrolase family 32 C-terminal" evidence="6">
    <location>
        <begin position="859"/>
        <end position="987"/>
    </location>
</feature>
<accession>A0A543I3F8</accession>
<keyword evidence="8" id="KW-1185">Reference proteome</keyword>
<dbReference type="PANTHER" id="PTHR42800:SF1">
    <property type="entry name" value="EXOINULINASE INUD (AFU_ORTHOLOGUE AFUA_5G00480)"/>
    <property type="match status" value="1"/>
</dbReference>
<dbReference type="InterPro" id="IPR013148">
    <property type="entry name" value="Glyco_hydro_32_N"/>
</dbReference>
<reference evidence="7 8" key="1">
    <citation type="submission" date="2019-06" db="EMBL/GenBank/DDBJ databases">
        <title>Genome sequencing of plant associated microbes to promote plant fitness in Sorghum bicolor and Oryza sativa.</title>
        <authorList>
            <person name="Coleman-Derr D."/>
        </authorList>
    </citation>
    <scope>NUCLEOTIDE SEQUENCE [LARGE SCALE GENOMIC DNA]</scope>
    <source>
        <strain evidence="7 8">KV-663</strain>
    </source>
</reference>
<organism evidence="7 8">
    <name type="scientific">Humibacillus xanthopallidus</name>
    <dbReference type="NCBI Taxonomy" id="412689"/>
    <lineage>
        <taxon>Bacteria</taxon>
        <taxon>Bacillati</taxon>
        <taxon>Actinomycetota</taxon>
        <taxon>Actinomycetes</taxon>
        <taxon>Micrococcales</taxon>
        <taxon>Intrasporangiaceae</taxon>
        <taxon>Humibacillus</taxon>
    </lineage>
</organism>
<protein>
    <submittedName>
        <fullName evidence="7">Glycosyl hydrolase family 32</fullName>
    </submittedName>
</protein>
<dbReference type="Pfam" id="PF00251">
    <property type="entry name" value="Glyco_hydro_32N"/>
    <property type="match status" value="2"/>
</dbReference>
<evidence type="ECO:0000256" key="3">
    <source>
        <dbReference type="ARBA" id="ARBA00023295"/>
    </source>
</evidence>